<feature type="transmembrane region" description="Helical" evidence="1">
    <location>
        <begin position="7"/>
        <end position="28"/>
    </location>
</feature>
<sequence length="96" mass="10893">MLLSKCLNVIAGIIMYGCIFVLTVGLMLNFALHEVIGTKLYTLEAAIILVVCMGLAVLISNFSDRYELSKFHDYCDKNNIPHTLDNYNDYQQRSIK</sequence>
<dbReference type="PROSITE" id="PS51257">
    <property type="entry name" value="PROKAR_LIPOPROTEIN"/>
    <property type="match status" value="1"/>
</dbReference>
<gene>
    <name evidence="2" type="ORF">JZO69_14160</name>
</gene>
<keyword evidence="1" id="KW-0472">Membrane</keyword>
<dbReference type="Proteomes" id="UP000664632">
    <property type="component" value="Unassembled WGS sequence"/>
</dbReference>
<dbReference type="RefSeq" id="WP_086347135.1">
    <property type="nucleotide sequence ID" value="NZ_JAFLWD010000037.1"/>
</dbReference>
<proteinExistence type="predicted"/>
<organism evidence="2 3">
    <name type="scientific">Candidatus Enterococcus ikei</name>
    <dbReference type="NCBI Taxonomy" id="2815326"/>
    <lineage>
        <taxon>Bacteria</taxon>
        <taxon>Bacillati</taxon>
        <taxon>Bacillota</taxon>
        <taxon>Bacilli</taxon>
        <taxon>Lactobacillales</taxon>
        <taxon>Enterococcaceae</taxon>
        <taxon>Enterococcus</taxon>
    </lineage>
</organism>
<dbReference type="EMBL" id="JAFLWD010000037">
    <property type="protein sequence ID" value="MBO0441507.1"/>
    <property type="molecule type" value="Genomic_DNA"/>
</dbReference>
<keyword evidence="1" id="KW-0812">Transmembrane</keyword>
<reference evidence="2 3" key="1">
    <citation type="submission" date="2021-03" db="EMBL/GenBank/DDBJ databases">
        <title>Enterococcal diversity collection.</title>
        <authorList>
            <person name="Gilmore M.S."/>
            <person name="Schwartzman J."/>
            <person name="Van Tyne D."/>
            <person name="Martin M."/>
            <person name="Earl A.M."/>
            <person name="Manson A.L."/>
            <person name="Straub T."/>
            <person name="Salamzade R."/>
            <person name="Saavedra J."/>
            <person name="Lebreton F."/>
            <person name="Prichula J."/>
            <person name="Schaufler K."/>
            <person name="Gaca A."/>
            <person name="Sgardioli B."/>
            <person name="Wagenaar J."/>
            <person name="Strong T."/>
        </authorList>
    </citation>
    <scope>NUCLEOTIDE SEQUENCE [LARGE SCALE GENOMIC DNA]</scope>
    <source>
        <strain evidence="2 3">DIV0869a</strain>
    </source>
</reference>
<comment type="caution">
    <text evidence="2">The sequence shown here is derived from an EMBL/GenBank/DDBJ whole genome shotgun (WGS) entry which is preliminary data.</text>
</comment>
<accession>A0ABS3H1W9</accession>
<name>A0ABS3H1W9_9ENTE</name>
<evidence type="ECO:0000313" key="2">
    <source>
        <dbReference type="EMBL" id="MBO0441507.1"/>
    </source>
</evidence>
<evidence type="ECO:0000256" key="1">
    <source>
        <dbReference type="SAM" id="Phobius"/>
    </source>
</evidence>
<protein>
    <submittedName>
        <fullName evidence="2">Uncharacterized protein</fullName>
    </submittedName>
</protein>
<keyword evidence="3" id="KW-1185">Reference proteome</keyword>
<keyword evidence="1" id="KW-1133">Transmembrane helix</keyword>
<evidence type="ECO:0000313" key="3">
    <source>
        <dbReference type="Proteomes" id="UP000664632"/>
    </source>
</evidence>
<feature type="transmembrane region" description="Helical" evidence="1">
    <location>
        <begin position="40"/>
        <end position="62"/>
    </location>
</feature>